<evidence type="ECO:0000256" key="1">
    <source>
        <dbReference type="SAM" id="MobiDB-lite"/>
    </source>
</evidence>
<feature type="compositionally biased region" description="Basic and acidic residues" evidence="1">
    <location>
        <begin position="12"/>
        <end position="21"/>
    </location>
</feature>
<keyword evidence="3" id="KW-1185">Reference proteome</keyword>
<comment type="caution">
    <text evidence="2">The sequence shown here is derived from an EMBL/GenBank/DDBJ whole genome shotgun (WGS) entry which is preliminary data.</text>
</comment>
<feature type="compositionally biased region" description="Acidic residues" evidence="1">
    <location>
        <begin position="1"/>
        <end position="11"/>
    </location>
</feature>
<proteinExistence type="predicted"/>
<organism evidence="2 3">
    <name type="scientific">Vespula squamosa</name>
    <name type="common">Southern yellow jacket</name>
    <name type="synonym">Wasp</name>
    <dbReference type="NCBI Taxonomy" id="30214"/>
    <lineage>
        <taxon>Eukaryota</taxon>
        <taxon>Metazoa</taxon>
        <taxon>Ecdysozoa</taxon>
        <taxon>Arthropoda</taxon>
        <taxon>Hexapoda</taxon>
        <taxon>Insecta</taxon>
        <taxon>Pterygota</taxon>
        <taxon>Neoptera</taxon>
        <taxon>Endopterygota</taxon>
        <taxon>Hymenoptera</taxon>
        <taxon>Apocrita</taxon>
        <taxon>Aculeata</taxon>
        <taxon>Vespoidea</taxon>
        <taxon>Vespidae</taxon>
        <taxon>Vespinae</taxon>
        <taxon>Vespula</taxon>
    </lineage>
</organism>
<evidence type="ECO:0000313" key="3">
    <source>
        <dbReference type="Proteomes" id="UP001607302"/>
    </source>
</evidence>
<evidence type="ECO:0000313" key="2">
    <source>
        <dbReference type="EMBL" id="KAL2729187.1"/>
    </source>
</evidence>
<feature type="region of interest" description="Disordered" evidence="1">
    <location>
        <begin position="1"/>
        <end position="44"/>
    </location>
</feature>
<dbReference type="AlphaFoldDB" id="A0ABD2B902"/>
<accession>A0ABD2B902</accession>
<dbReference type="EMBL" id="JAUDFV010000131">
    <property type="protein sequence ID" value="KAL2729187.1"/>
    <property type="molecule type" value="Genomic_DNA"/>
</dbReference>
<sequence>MEEEEEEEEEKEKEKEKESRKKLQPTVSMGHRVDKGRVNNTASELATQTPLIKVELELGPPLGVLASKDDREEDRKISLTNSVGILYGGDGGDGGGRCGSFHKRAVTRGTLEAGFQDPGSFLICS</sequence>
<dbReference type="Proteomes" id="UP001607302">
    <property type="component" value="Unassembled WGS sequence"/>
</dbReference>
<gene>
    <name evidence="2" type="ORF">V1478_005976</name>
</gene>
<reference evidence="2 3" key="1">
    <citation type="journal article" date="2024" name="Ann. Entomol. Soc. Am.">
        <title>Genomic analyses of the southern and eastern yellowjacket wasps (Hymenoptera: Vespidae) reveal evolutionary signatures of social life.</title>
        <authorList>
            <person name="Catto M.A."/>
            <person name="Caine P.B."/>
            <person name="Orr S.E."/>
            <person name="Hunt B.G."/>
            <person name="Goodisman M.A.D."/>
        </authorList>
    </citation>
    <scope>NUCLEOTIDE SEQUENCE [LARGE SCALE GENOMIC DNA]</scope>
    <source>
        <strain evidence="2">233</strain>
        <tissue evidence="2">Head and thorax</tissue>
    </source>
</reference>
<protein>
    <submittedName>
        <fullName evidence="2">Uncharacterized protein</fullName>
    </submittedName>
</protein>
<name>A0ABD2B902_VESSQ</name>